<gene>
    <name evidence="3" type="primary">Contig8135.g8677</name>
    <name evidence="3" type="ORF">STYLEM_14231</name>
</gene>
<dbReference type="InterPro" id="IPR001599">
    <property type="entry name" value="Macroglobln_a2"/>
</dbReference>
<dbReference type="Pfam" id="PF00207">
    <property type="entry name" value="A2M"/>
    <property type="match status" value="1"/>
</dbReference>
<dbReference type="GO" id="GO:0004866">
    <property type="term" value="F:endopeptidase inhibitor activity"/>
    <property type="evidence" value="ECO:0007669"/>
    <property type="project" value="InterPro"/>
</dbReference>
<organism evidence="3 4">
    <name type="scientific">Stylonychia lemnae</name>
    <name type="common">Ciliate</name>
    <dbReference type="NCBI Taxonomy" id="5949"/>
    <lineage>
        <taxon>Eukaryota</taxon>
        <taxon>Sar</taxon>
        <taxon>Alveolata</taxon>
        <taxon>Ciliophora</taxon>
        <taxon>Intramacronucleata</taxon>
        <taxon>Spirotrichea</taxon>
        <taxon>Stichotrichia</taxon>
        <taxon>Sporadotrichida</taxon>
        <taxon>Oxytrichidae</taxon>
        <taxon>Stylonychinae</taxon>
        <taxon>Stylonychia</taxon>
    </lineage>
</organism>
<accession>A0A078ARP8</accession>
<proteinExistence type="predicted"/>
<evidence type="ECO:0000256" key="1">
    <source>
        <dbReference type="SAM" id="MobiDB-lite"/>
    </source>
</evidence>
<name>A0A078ARP8_STYLE</name>
<dbReference type="Proteomes" id="UP000039865">
    <property type="component" value="Unassembled WGS sequence"/>
</dbReference>
<keyword evidence="4" id="KW-1185">Reference proteome</keyword>
<dbReference type="SMART" id="SM01360">
    <property type="entry name" value="A2M"/>
    <property type="match status" value="1"/>
</dbReference>
<evidence type="ECO:0000313" key="4">
    <source>
        <dbReference type="Proteomes" id="UP000039865"/>
    </source>
</evidence>
<evidence type="ECO:0000313" key="3">
    <source>
        <dbReference type="EMBL" id="CDW85160.1"/>
    </source>
</evidence>
<dbReference type="InParanoid" id="A0A078ARP8"/>
<evidence type="ECO:0000259" key="2">
    <source>
        <dbReference type="SMART" id="SM01360"/>
    </source>
</evidence>
<dbReference type="EMBL" id="CCKQ01013494">
    <property type="protein sequence ID" value="CDW85160.1"/>
    <property type="molecule type" value="Genomic_DNA"/>
</dbReference>
<reference evidence="3 4" key="1">
    <citation type="submission" date="2014-06" db="EMBL/GenBank/DDBJ databases">
        <authorList>
            <person name="Swart Estienne"/>
        </authorList>
    </citation>
    <scope>NUCLEOTIDE SEQUENCE [LARGE SCALE GENOMIC DNA]</scope>
    <source>
        <strain evidence="3 4">130c</strain>
    </source>
</reference>
<sequence length="1865" mass="208049">MNKRLLFIGGGTFTVLLAIFAVLSSNNDDSLITRKSSQSFLTFEQVTQLSASESLIDNNSDPSKMEAVNPKQVMNLTRLSNTIQYMIGQALDVNATRRSAIITTDKVVYRGNDTVFVEVLLIDAVTNRPVQLPAQATNVNDTFIRVDIGLYNAAGQPLNQSNPFISQNVTNLTGPAVSVVFKLPQDINYGDYAIRVAGVKFAPASKIVQVRMTGQDVQPYQQQPPAYKIQSQAFGDSLNINETIYGKVIIQSLTGEPLPNNVAIIFDAGAETDGEQTMQLVQDGQAYFYFTPTPAFLGNSRQLRIICTAYDSDFTSYTADIIVLNINRPDLQSNQTKPQNQQQQQQQQFNPNGINPNSIKTYFQTEALSDLVVNVSQKVYFYTYINPNGDEPTNDVFNFGQGQIRAYNQLQANMTANPINVTAVNQIYSGFGVFNFYPREFLTYFLEIRVPNLVMDVERNLDIRRDNISMKGNHILDNGVVRIPLVVEGFQTRRNRFDSMIDIQNNPNSFKPTFNEDLLIDYNFTEVEPTSGFTYKYDGNLWTIGSVNMPPLLVFSSFPNPDNFNNTLGFFYNYTQGFIPNPQNGLLPQTLTMNTITFNASLVVSKFVAIARQALFNLDEGNATLLNFTMNNTLDAAILSKLFPGNSLPTQNSFGNYGPSWLKQNANLTQAPPAAKNITRVQAGPEVVVALLNQNRQPTRTVANNEDINLNITTNNFVDPNDYYLILIKQKDRILYSEAIKLSKASSNVKTIKATSFNMPMGGIMNANIYKITEDYFLFQNTTNGTLCDYNLLEQLMLNGTLQVQKNGSVIYQGKTINATNASLQALNPLNSSIPYTPLPINCVLITLEQAANFLEQKGSISFFKRPSANLTVEIVTNKQNYMQGEQVNVTVNVRNANNKNLITDPGYLYVSTTEDKDLNETLMPDLPAQLYLFQDIDERRFEQLNPGKTIGQYFMTQGANSSDLALEVILAASQLRNLVFEFEYFLQMSRDLQFGRGGNLTITDVINLSQMYGFNFLGGQGPDSQLMMFNMMEVLQALPPSEGINWPYRRTFAPTSIMMNQTQPLTGLNWTHLTPPNYNRSANIDWTETLFWGSGIKTVGGRANVTFATSDLNTAYRIQANFYSNVGVATSYKRFTVGKAFNYRFKMPSQMAVNDTYNATLTIENFSPSNITIQVIPLQLDNSSLLVTTDNGSDLSLFRFQSLANRTQTFNVNVTPLKAIKKASLTLAVRGNASDLLSNYSEVFTNSYRVFNSGLTRKFLQAGAISTNSSDNSSSVNFTVSFPENVTINTTQGTIYLTTQLFSTLTTFVNLFEQVEPVTSDDIIGRIDILQMLLDQMQPMLAQMGPNLPPSITGFIKEINWKQTQYLKKLMTYAINSGSFQSPSYQGFDNFRGDNTTDTRKTGSIVNTAYAAFILNTNPQLLRNLKGANETYQAAVKYLLQKRSSNAILTQKDTDSDYTYRIGQVTLNAFYTLCLNQLRVNASTNVTVNNTQEIRALITAINSTTNFSINAWQNITSDPYQLALTIVAVATANQSFITPQIQNFTQNVTIPQLLKHFDNMTGAVQPAPQTVNITQSPFNSQGNDRVVEQTSWSIMALAMVNATRYAPAIRLAANFLRRQHPMAIIQNGYTLDIMLRALQMSEMISNQELLGQQESATVQVSYNGSVLQSNQFSGGSGAIYKLNISNPVFKANTTGNFTFKVTQASNDTKQIFYFADLSYVDNKFNGVPPRPNDVNVSISTNYTQKDVRDKNFTNLYGYAVTVLNQDQLRASSPVYVTLRIPACLDTDQKLLSDSFRSQKVVVADFISNDDEHLFTVLVKPIEAKKSTVFNVAVRQVDQGSCKMRYVTAKNKGSGEEYALKFNGI</sequence>
<feature type="region of interest" description="Disordered" evidence="1">
    <location>
        <begin position="332"/>
        <end position="351"/>
    </location>
</feature>
<feature type="domain" description="Alpha-2-macroglobulin" evidence="2">
    <location>
        <begin position="1090"/>
        <end position="1178"/>
    </location>
</feature>
<protein>
    <submittedName>
        <fullName evidence="3">Large extracellular alpha-helical protein</fullName>
    </submittedName>
</protein>